<keyword evidence="3" id="KW-0847">Vitamin C</keyword>
<dbReference type="EMBL" id="JAOVZB010000003">
    <property type="protein sequence ID" value="MCV2402647.1"/>
    <property type="molecule type" value="Genomic_DNA"/>
</dbReference>
<dbReference type="InterPro" id="IPR006620">
    <property type="entry name" value="Pro_4_hyd_alph"/>
</dbReference>
<dbReference type="Gene3D" id="2.60.120.620">
    <property type="entry name" value="q2cbj1_9rhob like domain"/>
    <property type="match status" value="1"/>
</dbReference>
<evidence type="ECO:0000256" key="5">
    <source>
        <dbReference type="ARBA" id="ARBA00023002"/>
    </source>
</evidence>
<dbReference type="InterPro" id="IPR051559">
    <property type="entry name" value="HIF_prolyl_hydroxylases"/>
</dbReference>
<dbReference type="PROSITE" id="PS51471">
    <property type="entry name" value="FE2OG_OXY"/>
    <property type="match status" value="1"/>
</dbReference>
<evidence type="ECO:0000256" key="4">
    <source>
        <dbReference type="ARBA" id="ARBA00022964"/>
    </source>
</evidence>
<protein>
    <submittedName>
        <fullName evidence="8">2OG-Fe(II) oxygenase</fullName>
    </submittedName>
</protein>
<evidence type="ECO:0000256" key="3">
    <source>
        <dbReference type="ARBA" id="ARBA00022896"/>
    </source>
</evidence>
<comment type="caution">
    <text evidence="8">The sequence shown here is derived from an EMBL/GenBank/DDBJ whole genome shotgun (WGS) entry which is preliminary data.</text>
</comment>
<evidence type="ECO:0000259" key="7">
    <source>
        <dbReference type="PROSITE" id="PS51471"/>
    </source>
</evidence>
<evidence type="ECO:0000313" key="8">
    <source>
        <dbReference type="EMBL" id="MCV2402647.1"/>
    </source>
</evidence>
<dbReference type="Pfam" id="PF13640">
    <property type="entry name" value="2OG-FeII_Oxy_3"/>
    <property type="match status" value="1"/>
</dbReference>
<gene>
    <name evidence="8" type="ORF">OFY17_07105</name>
</gene>
<keyword evidence="4" id="KW-0223">Dioxygenase</keyword>
<keyword evidence="9" id="KW-1185">Reference proteome</keyword>
<dbReference type="InterPro" id="IPR005123">
    <property type="entry name" value="Oxoglu/Fe-dep_dioxygenase_dom"/>
</dbReference>
<keyword evidence="2" id="KW-0479">Metal-binding</keyword>
<evidence type="ECO:0000256" key="6">
    <source>
        <dbReference type="ARBA" id="ARBA00023004"/>
    </source>
</evidence>
<dbReference type="PANTHER" id="PTHR12907:SF26">
    <property type="entry name" value="HIF PROLYL HYDROXYLASE, ISOFORM C"/>
    <property type="match status" value="1"/>
</dbReference>
<dbReference type="Proteomes" id="UP001209713">
    <property type="component" value="Unassembled WGS sequence"/>
</dbReference>
<feature type="domain" description="Fe2OG dioxygenase" evidence="7">
    <location>
        <begin position="109"/>
        <end position="217"/>
    </location>
</feature>
<dbReference type="SMART" id="SM00702">
    <property type="entry name" value="P4Hc"/>
    <property type="match status" value="1"/>
</dbReference>
<evidence type="ECO:0000256" key="1">
    <source>
        <dbReference type="ARBA" id="ARBA00001961"/>
    </source>
</evidence>
<reference evidence="8 9" key="1">
    <citation type="submission" date="2022-10" db="EMBL/GenBank/DDBJ databases">
        <title>Marinomonas transparenta sp. nov. and Marinomonas sargassi sp. nov., isolated from marine alga (Sargassum natans (L.) Gaillon).</title>
        <authorList>
            <person name="Wang Y."/>
        </authorList>
    </citation>
    <scope>NUCLEOTIDE SEQUENCE [LARGE SCALE GENOMIC DNA]</scope>
    <source>
        <strain evidence="8 9">C2222</strain>
    </source>
</reference>
<organism evidence="8 9">
    <name type="scientific">Marinomonas sargassi</name>
    <dbReference type="NCBI Taxonomy" id="2984494"/>
    <lineage>
        <taxon>Bacteria</taxon>
        <taxon>Pseudomonadati</taxon>
        <taxon>Pseudomonadota</taxon>
        <taxon>Gammaproteobacteria</taxon>
        <taxon>Oceanospirillales</taxon>
        <taxon>Oceanospirillaceae</taxon>
        <taxon>Marinomonas</taxon>
    </lineage>
</organism>
<dbReference type="RefSeq" id="WP_263530030.1">
    <property type="nucleotide sequence ID" value="NZ_JAOVZB010000003.1"/>
</dbReference>
<dbReference type="PANTHER" id="PTHR12907">
    <property type="entry name" value="EGL NINE HOMOLOG-RELATED"/>
    <property type="match status" value="1"/>
</dbReference>
<evidence type="ECO:0000313" key="9">
    <source>
        <dbReference type="Proteomes" id="UP001209713"/>
    </source>
</evidence>
<name>A0ABT2YRX2_9GAMM</name>
<keyword evidence="5" id="KW-0560">Oxidoreductase</keyword>
<comment type="cofactor">
    <cofactor evidence="1">
        <name>L-ascorbate</name>
        <dbReference type="ChEBI" id="CHEBI:38290"/>
    </cofactor>
</comment>
<dbReference type="InterPro" id="IPR044862">
    <property type="entry name" value="Pro_4_hyd_alph_FE2OG_OXY"/>
</dbReference>
<sequence length="229" mass="26147">MTNKDLPDNIDSIFESDDPFSQVLSDLQTKGWSIQDDFFSDAFIKLLIQEAEGLNANAMSQAGVGRHQEHQVKLNARGDTIQWIDGDTPVRNAFLNAMEELRIAINRRLFLGLFDYEAHFARYGKGAFYEKHIDSFQAGGSSSSTNRLLSTVLYLNQEWSQDDGGEFVIYDEHNTDLEIGRFLPRKGRFAVFLSECFYHEVKPANRSRYSIAGWFRTNNTTGQKLDPNQ</sequence>
<evidence type="ECO:0000256" key="2">
    <source>
        <dbReference type="ARBA" id="ARBA00022723"/>
    </source>
</evidence>
<keyword evidence="6" id="KW-0408">Iron</keyword>
<proteinExistence type="predicted"/>
<accession>A0ABT2YRX2</accession>